<organism evidence="2 3">
    <name type="scientific">Acrocarpospora macrocephala</name>
    <dbReference type="NCBI Taxonomy" id="150177"/>
    <lineage>
        <taxon>Bacteria</taxon>
        <taxon>Bacillati</taxon>
        <taxon>Actinomycetota</taxon>
        <taxon>Actinomycetes</taxon>
        <taxon>Streptosporangiales</taxon>
        <taxon>Streptosporangiaceae</taxon>
        <taxon>Acrocarpospora</taxon>
    </lineage>
</organism>
<sequence length="124" mass="13908">MTKKAIVKFYGIKVKAAERKGAERGLKLALEHLLQVARTQVPHEEGVLEDSGDPDKRPGAASLDGLHGAVSFDTPYAVRQHEEMDWQHDDGRKSKYLEDPLASEDATMRALIAAQIRREMRKKT</sequence>
<evidence type="ECO:0000313" key="3">
    <source>
        <dbReference type="Proteomes" id="UP000331127"/>
    </source>
</evidence>
<comment type="caution">
    <text evidence="2">The sequence shown here is derived from an EMBL/GenBank/DDBJ whole genome shotgun (WGS) entry which is preliminary data.</text>
</comment>
<feature type="region of interest" description="Disordered" evidence="1">
    <location>
        <begin position="40"/>
        <end position="68"/>
    </location>
</feature>
<protein>
    <submittedName>
        <fullName evidence="2">Uncharacterized protein</fullName>
    </submittedName>
</protein>
<dbReference type="RefSeq" id="WP_170322328.1">
    <property type="nucleotide sequence ID" value="NZ_BAAAHL010000012.1"/>
</dbReference>
<evidence type="ECO:0000256" key="1">
    <source>
        <dbReference type="SAM" id="MobiDB-lite"/>
    </source>
</evidence>
<evidence type="ECO:0000313" key="2">
    <source>
        <dbReference type="EMBL" id="GES07403.1"/>
    </source>
</evidence>
<dbReference type="Proteomes" id="UP000331127">
    <property type="component" value="Unassembled WGS sequence"/>
</dbReference>
<proteinExistence type="predicted"/>
<name>A0A5M3WK29_9ACTN</name>
<keyword evidence="3" id="KW-1185">Reference proteome</keyword>
<accession>A0A5M3WK29</accession>
<dbReference type="EMBL" id="BLAE01000006">
    <property type="protein sequence ID" value="GES07403.1"/>
    <property type="molecule type" value="Genomic_DNA"/>
</dbReference>
<reference evidence="2 3" key="1">
    <citation type="submission" date="2019-10" db="EMBL/GenBank/DDBJ databases">
        <title>Whole genome shotgun sequence of Acrocarpospora macrocephala NBRC 16266.</title>
        <authorList>
            <person name="Ichikawa N."/>
            <person name="Kimura A."/>
            <person name="Kitahashi Y."/>
            <person name="Komaki H."/>
            <person name="Oguchi A."/>
        </authorList>
    </citation>
    <scope>NUCLEOTIDE SEQUENCE [LARGE SCALE GENOMIC DNA]</scope>
    <source>
        <strain evidence="2 3">NBRC 16266</strain>
    </source>
</reference>
<dbReference type="AlphaFoldDB" id="A0A5M3WK29"/>
<gene>
    <name evidence="2" type="ORF">Amac_009980</name>
</gene>